<evidence type="ECO:0000256" key="10">
    <source>
        <dbReference type="HAMAP-Rule" id="MF_00033"/>
    </source>
</evidence>
<dbReference type="NCBIfam" id="TIGR01133">
    <property type="entry name" value="murG"/>
    <property type="match status" value="1"/>
</dbReference>
<dbReference type="GO" id="GO:0071555">
    <property type="term" value="P:cell wall organization"/>
    <property type="evidence" value="ECO:0007669"/>
    <property type="project" value="UniProtKB-KW"/>
</dbReference>
<dbReference type="InterPro" id="IPR006009">
    <property type="entry name" value="GlcNAc_MurG"/>
</dbReference>
<proteinExistence type="inferred from homology"/>
<dbReference type="CDD" id="cd03785">
    <property type="entry name" value="GT28_MurG"/>
    <property type="match status" value="1"/>
</dbReference>
<reference evidence="13" key="1">
    <citation type="submission" date="2020-08" db="EMBL/GenBank/DDBJ databases">
        <title>Genome public.</title>
        <authorList>
            <person name="Liu C."/>
            <person name="Sun Q."/>
        </authorList>
    </citation>
    <scope>NUCLEOTIDE SEQUENCE</scope>
    <source>
        <strain evidence="13">NSJ-50</strain>
    </source>
</reference>
<dbReference type="EC" id="2.4.1.227" evidence="10"/>
<dbReference type="InterPro" id="IPR004276">
    <property type="entry name" value="GlycoTrans_28_N"/>
</dbReference>
<feature type="binding site" evidence="10">
    <location>
        <position position="124"/>
    </location>
    <ligand>
        <name>UDP-N-acetyl-alpha-D-glucosamine</name>
        <dbReference type="ChEBI" id="CHEBI:57705"/>
    </ligand>
</feature>
<feature type="binding site" evidence="10">
    <location>
        <position position="250"/>
    </location>
    <ligand>
        <name>UDP-N-acetyl-alpha-D-glucosamine</name>
        <dbReference type="ChEBI" id="CHEBI:57705"/>
    </ligand>
</feature>
<dbReference type="Pfam" id="PF04101">
    <property type="entry name" value="Glyco_tran_28_C"/>
    <property type="match status" value="1"/>
</dbReference>
<keyword evidence="6 10" id="KW-0573">Peptidoglycan synthesis</keyword>
<dbReference type="GO" id="GO:0005886">
    <property type="term" value="C:plasma membrane"/>
    <property type="evidence" value="ECO:0007669"/>
    <property type="project" value="UniProtKB-SubCell"/>
</dbReference>
<evidence type="ECO:0000313" key="14">
    <source>
        <dbReference type="Proteomes" id="UP000647416"/>
    </source>
</evidence>
<evidence type="ECO:0000256" key="7">
    <source>
        <dbReference type="ARBA" id="ARBA00023136"/>
    </source>
</evidence>
<dbReference type="Proteomes" id="UP000647416">
    <property type="component" value="Unassembled WGS sequence"/>
</dbReference>
<dbReference type="Gene3D" id="3.40.50.2000">
    <property type="entry name" value="Glycogen Phosphorylase B"/>
    <property type="match status" value="2"/>
</dbReference>
<comment type="similarity">
    <text evidence="10">Belongs to the glycosyltransferase 28 family. MurG subfamily.</text>
</comment>
<evidence type="ECO:0000256" key="4">
    <source>
        <dbReference type="ARBA" id="ARBA00022679"/>
    </source>
</evidence>
<feature type="domain" description="Glycosyl transferase family 28 C-terminal" evidence="12">
    <location>
        <begin position="189"/>
        <end position="352"/>
    </location>
</feature>
<keyword evidence="5 10" id="KW-0133">Cell shape</keyword>
<evidence type="ECO:0000259" key="11">
    <source>
        <dbReference type="Pfam" id="PF03033"/>
    </source>
</evidence>
<dbReference type="HAMAP" id="MF_00033">
    <property type="entry name" value="MurG"/>
    <property type="match status" value="1"/>
</dbReference>
<comment type="pathway">
    <text evidence="10">Cell wall biogenesis; peptidoglycan biosynthesis.</text>
</comment>
<feature type="domain" description="Glycosyltransferase family 28 N-terminal" evidence="11">
    <location>
        <begin position="3"/>
        <end position="139"/>
    </location>
</feature>
<dbReference type="InterPro" id="IPR007235">
    <property type="entry name" value="Glyco_trans_28_C"/>
</dbReference>
<dbReference type="PANTHER" id="PTHR21015">
    <property type="entry name" value="UDP-N-ACETYLGLUCOSAMINE--N-ACETYLMURAMYL-(PENTAPEPTIDE) PYROPHOSPHORYL-UNDECAPRENOL N-ACETYLGLUCOSAMINE TRANSFERASE 1"/>
    <property type="match status" value="1"/>
</dbReference>
<keyword evidence="9 10" id="KW-0961">Cell wall biogenesis/degradation</keyword>
<dbReference type="Pfam" id="PF03033">
    <property type="entry name" value="Glyco_transf_28"/>
    <property type="match status" value="1"/>
</dbReference>
<name>A0A926F639_9FIRM</name>
<sequence>MNIILSGGGSAGHINPAIAIAKYFENHYENVNILFIGTKTGMENELVKKAGYKLTQIDVEGFKTSLSLKNLKPLTKFILSAIKMKKIIRKFKADIVIGTGGYVCAPAVAAANAMKIPTLIHEQNVYPGSAIRFLAKNTTVTAISFDESRKYLSGAKNVVLTGNPVRESIINADREKARAELNIGDEKLVLVVGGSLGAMKINDVLCDYLKSTRKENVKFVISTGKRDFDRVKENLNGVRNGGYFEILPYIHNMDTYLAAADLVICRSGAITLSEICALKKPSILIPSPNVTHNHQEFNASALVKESAAIMIKENVFDKSSLSRAVDKLLDNDALRKKYGENAYKLAQKDASKLICESIMKFASK</sequence>
<dbReference type="RefSeq" id="WP_262431929.1">
    <property type="nucleotide sequence ID" value="NZ_JACRTE010000005.1"/>
</dbReference>
<dbReference type="GO" id="GO:0008360">
    <property type="term" value="P:regulation of cell shape"/>
    <property type="evidence" value="ECO:0007669"/>
    <property type="project" value="UniProtKB-KW"/>
</dbReference>
<keyword evidence="4 10" id="KW-0808">Transferase</keyword>
<keyword evidence="1 10" id="KW-1003">Cell membrane</keyword>
<comment type="caution">
    <text evidence="10">Lacks conserved residue(s) required for the propagation of feature annotation.</text>
</comment>
<feature type="binding site" evidence="10">
    <location>
        <position position="195"/>
    </location>
    <ligand>
        <name>UDP-N-acetyl-alpha-D-glucosamine</name>
        <dbReference type="ChEBI" id="CHEBI:57705"/>
    </ligand>
</feature>
<evidence type="ECO:0000256" key="6">
    <source>
        <dbReference type="ARBA" id="ARBA00022984"/>
    </source>
</evidence>
<organism evidence="13 14">
    <name type="scientific">Qingrenia yutianensis</name>
    <dbReference type="NCBI Taxonomy" id="2763676"/>
    <lineage>
        <taxon>Bacteria</taxon>
        <taxon>Bacillati</taxon>
        <taxon>Bacillota</taxon>
        <taxon>Clostridia</taxon>
        <taxon>Eubacteriales</taxon>
        <taxon>Oscillospiraceae</taxon>
        <taxon>Qingrenia</taxon>
    </lineage>
</organism>
<comment type="catalytic activity">
    <reaction evidence="10">
        <text>di-trans,octa-cis-undecaprenyl diphospho-N-acetyl-alpha-D-muramoyl-L-alanyl-D-glutamyl-meso-2,6-diaminopimeloyl-D-alanyl-D-alanine + UDP-N-acetyl-alpha-D-glucosamine = di-trans,octa-cis-undecaprenyl diphospho-[N-acetyl-alpha-D-glucosaminyl-(1-&gt;4)]-N-acetyl-alpha-D-muramoyl-L-alanyl-D-glutamyl-meso-2,6-diaminopimeloyl-D-alanyl-D-alanine + UDP + H(+)</text>
        <dbReference type="Rhea" id="RHEA:31227"/>
        <dbReference type="ChEBI" id="CHEBI:15378"/>
        <dbReference type="ChEBI" id="CHEBI:57705"/>
        <dbReference type="ChEBI" id="CHEBI:58223"/>
        <dbReference type="ChEBI" id="CHEBI:61387"/>
        <dbReference type="ChEBI" id="CHEBI:61388"/>
        <dbReference type="EC" id="2.4.1.227"/>
    </reaction>
</comment>
<dbReference type="GO" id="GO:0050511">
    <property type="term" value="F:undecaprenyldiphospho-muramoylpentapeptide beta-N-acetylglucosaminyltransferase activity"/>
    <property type="evidence" value="ECO:0007669"/>
    <property type="project" value="UniProtKB-UniRule"/>
</dbReference>
<feature type="binding site" evidence="10">
    <location>
        <position position="166"/>
    </location>
    <ligand>
        <name>UDP-N-acetyl-alpha-D-glucosamine</name>
        <dbReference type="ChEBI" id="CHEBI:57705"/>
    </ligand>
</feature>
<dbReference type="AlphaFoldDB" id="A0A926F639"/>
<gene>
    <name evidence="10 13" type="primary">murG</name>
    <name evidence="13" type="ORF">H8706_06230</name>
</gene>
<evidence type="ECO:0000256" key="3">
    <source>
        <dbReference type="ARBA" id="ARBA00022676"/>
    </source>
</evidence>
<dbReference type="SUPFAM" id="SSF53756">
    <property type="entry name" value="UDP-Glycosyltransferase/glycogen phosphorylase"/>
    <property type="match status" value="1"/>
</dbReference>
<evidence type="ECO:0000256" key="5">
    <source>
        <dbReference type="ARBA" id="ARBA00022960"/>
    </source>
</evidence>
<keyword evidence="14" id="KW-1185">Reference proteome</keyword>
<evidence type="ECO:0000259" key="12">
    <source>
        <dbReference type="Pfam" id="PF04101"/>
    </source>
</evidence>
<evidence type="ECO:0000256" key="2">
    <source>
        <dbReference type="ARBA" id="ARBA00022618"/>
    </source>
</evidence>
<dbReference type="GO" id="GO:0051301">
    <property type="term" value="P:cell division"/>
    <property type="evidence" value="ECO:0007669"/>
    <property type="project" value="UniProtKB-KW"/>
</dbReference>
<dbReference type="GO" id="GO:0005975">
    <property type="term" value="P:carbohydrate metabolic process"/>
    <property type="evidence" value="ECO:0007669"/>
    <property type="project" value="InterPro"/>
</dbReference>
<feature type="binding site" evidence="10">
    <location>
        <begin position="10"/>
        <end position="12"/>
    </location>
    <ligand>
        <name>UDP-N-acetyl-alpha-D-glucosamine</name>
        <dbReference type="ChEBI" id="CHEBI:57705"/>
    </ligand>
</feature>
<keyword evidence="8 10" id="KW-0131">Cell cycle</keyword>
<accession>A0A926F639</accession>
<keyword evidence="3 10" id="KW-0328">Glycosyltransferase</keyword>
<comment type="subcellular location">
    <subcellularLocation>
        <location evidence="10">Cell membrane</location>
        <topology evidence="10">Peripheral membrane protein</topology>
        <orientation evidence="10">Cytoplasmic side</orientation>
    </subcellularLocation>
</comment>
<dbReference type="EMBL" id="JACRTE010000005">
    <property type="protein sequence ID" value="MBC8596463.1"/>
    <property type="molecule type" value="Genomic_DNA"/>
</dbReference>
<evidence type="ECO:0000256" key="1">
    <source>
        <dbReference type="ARBA" id="ARBA00022475"/>
    </source>
</evidence>
<evidence type="ECO:0000256" key="8">
    <source>
        <dbReference type="ARBA" id="ARBA00023306"/>
    </source>
</evidence>
<evidence type="ECO:0000313" key="13">
    <source>
        <dbReference type="EMBL" id="MBC8596463.1"/>
    </source>
</evidence>
<comment type="function">
    <text evidence="10">Cell wall formation. Catalyzes the transfer of a GlcNAc subunit on undecaprenyl-pyrophosphoryl-MurNAc-pentapeptide (lipid intermediate I) to form undecaprenyl-pyrophosphoryl-MurNAc-(pentapeptide)GlcNAc (lipid intermediate II).</text>
</comment>
<protein>
    <recommendedName>
        <fullName evidence="10">UDP-N-acetylglucosamine--N-acetylmuramyl-(pentapeptide) pyrophosphoryl-undecaprenol N-acetylglucosamine transferase</fullName>
        <ecNumber evidence="10">2.4.1.227</ecNumber>
    </recommendedName>
    <alternativeName>
        <fullName evidence="10">Undecaprenyl-PP-MurNAc-pentapeptide-UDPGlcNAc GlcNAc transferase</fullName>
    </alternativeName>
</protein>
<keyword evidence="7 10" id="KW-0472">Membrane</keyword>
<feature type="binding site" evidence="10">
    <location>
        <position position="295"/>
    </location>
    <ligand>
        <name>UDP-N-acetyl-alpha-D-glucosamine</name>
        <dbReference type="ChEBI" id="CHEBI:57705"/>
    </ligand>
</feature>
<dbReference type="GO" id="GO:0009252">
    <property type="term" value="P:peptidoglycan biosynthetic process"/>
    <property type="evidence" value="ECO:0007669"/>
    <property type="project" value="UniProtKB-UniRule"/>
</dbReference>
<evidence type="ECO:0000256" key="9">
    <source>
        <dbReference type="ARBA" id="ARBA00023316"/>
    </source>
</evidence>
<comment type="caution">
    <text evidence="13">The sequence shown here is derived from an EMBL/GenBank/DDBJ whole genome shotgun (WGS) entry which is preliminary data.</text>
</comment>
<dbReference type="PANTHER" id="PTHR21015:SF22">
    <property type="entry name" value="GLYCOSYLTRANSFERASE"/>
    <property type="match status" value="1"/>
</dbReference>
<keyword evidence="2 10" id="KW-0132">Cell division</keyword>